<evidence type="ECO:0000256" key="1">
    <source>
        <dbReference type="ARBA" id="ARBA00004236"/>
    </source>
</evidence>
<evidence type="ECO:0000256" key="3">
    <source>
        <dbReference type="ARBA" id="ARBA00022448"/>
    </source>
</evidence>
<evidence type="ECO:0000256" key="2">
    <source>
        <dbReference type="ARBA" id="ARBA00009477"/>
    </source>
</evidence>
<dbReference type="Gene3D" id="2.40.420.20">
    <property type="match status" value="1"/>
</dbReference>
<dbReference type="GO" id="GO:1990281">
    <property type="term" value="C:efflux pump complex"/>
    <property type="evidence" value="ECO:0007669"/>
    <property type="project" value="TreeGrafter"/>
</dbReference>
<dbReference type="Gene3D" id="2.40.50.100">
    <property type="match status" value="1"/>
</dbReference>
<dbReference type="OrthoDB" id="9783047at2"/>
<name>A0A2T5B816_MYCDI</name>
<dbReference type="Pfam" id="PF25944">
    <property type="entry name" value="Beta-barrel_RND"/>
    <property type="match status" value="1"/>
</dbReference>
<reference evidence="7 8" key="1">
    <citation type="submission" date="2018-04" db="EMBL/GenBank/DDBJ databases">
        <title>Genomic Encyclopedia of Type Strains, Phase IV (KMG-IV): sequencing the most valuable type-strain genomes for metagenomic binning, comparative biology and taxonomic classification.</title>
        <authorList>
            <person name="Goeker M."/>
        </authorList>
    </citation>
    <scope>NUCLEOTIDE SEQUENCE [LARGE SCALE GENOMIC DNA]</scope>
    <source>
        <strain evidence="7 8">DSM 7138</strain>
    </source>
</reference>
<evidence type="ECO:0000313" key="8">
    <source>
        <dbReference type="Proteomes" id="UP000241247"/>
    </source>
</evidence>
<dbReference type="GO" id="GO:0015562">
    <property type="term" value="F:efflux transmembrane transporter activity"/>
    <property type="evidence" value="ECO:0007669"/>
    <property type="project" value="TreeGrafter"/>
</dbReference>
<dbReference type="Gene3D" id="2.40.30.170">
    <property type="match status" value="1"/>
</dbReference>
<evidence type="ECO:0000259" key="6">
    <source>
        <dbReference type="Pfam" id="PF25967"/>
    </source>
</evidence>
<dbReference type="PANTHER" id="PTHR30469">
    <property type="entry name" value="MULTIDRUG RESISTANCE PROTEIN MDTA"/>
    <property type="match status" value="1"/>
</dbReference>
<comment type="subcellular location">
    <subcellularLocation>
        <location evidence="1">Cell membrane</location>
    </subcellularLocation>
</comment>
<dbReference type="InterPro" id="IPR058627">
    <property type="entry name" value="MdtA-like_C"/>
</dbReference>
<gene>
    <name evidence="7" type="ORF">C7449_104198</name>
</gene>
<evidence type="ECO:0000313" key="7">
    <source>
        <dbReference type="EMBL" id="PTM95132.1"/>
    </source>
</evidence>
<comment type="caution">
    <text evidence="7">The sequence shown here is derived from an EMBL/GenBank/DDBJ whole genome shotgun (WGS) entry which is preliminary data.</text>
</comment>
<dbReference type="InterPro" id="IPR058626">
    <property type="entry name" value="MdtA-like_b-barrel"/>
</dbReference>
<evidence type="ECO:0000259" key="5">
    <source>
        <dbReference type="Pfam" id="PF25944"/>
    </source>
</evidence>
<dbReference type="Proteomes" id="UP000241247">
    <property type="component" value="Unassembled WGS sequence"/>
</dbReference>
<dbReference type="NCBIfam" id="TIGR01730">
    <property type="entry name" value="RND_mfp"/>
    <property type="match status" value="1"/>
</dbReference>
<dbReference type="AlphaFoldDB" id="A0A2T5B816"/>
<dbReference type="EMBL" id="PZZZ01000004">
    <property type="protein sequence ID" value="PTM95132.1"/>
    <property type="molecule type" value="Genomic_DNA"/>
</dbReference>
<evidence type="ECO:0000259" key="4">
    <source>
        <dbReference type="Pfam" id="PF25917"/>
    </source>
</evidence>
<dbReference type="SUPFAM" id="SSF111369">
    <property type="entry name" value="HlyD-like secretion proteins"/>
    <property type="match status" value="1"/>
</dbReference>
<keyword evidence="3" id="KW-0813">Transport</keyword>
<protein>
    <submittedName>
        <fullName evidence="7">Multidrug efflux system membrane fusion protein</fullName>
    </submittedName>
</protein>
<dbReference type="Pfam" id="PF25917">
    <property type="entry name" value="BSH_RND"/>
    <property type="match status" value="1"/>
</dbReference>
<accession>A0A2T5B816</accession>
<proteinExistence type="inferred from homology"/>
<feature type="domain" description="Multidrug resistance protein MdtA-like C-terminal permuted SH3" evidence="6">
    <location>
        <begin position="324"/>
        <end position="380"/>
    </location>
</feature>
<feature type="domain" description="Multidrug resistance protein MdtA-like barrel-sandwich hybrid" evidence="4">
    <location>
        <begin position="86"/>
        <end position="225"/>
    </location>
</feature>
<keyword evidence="8" id="KW-1185">Reference proteome</keyword>
<sequence>MVNKRAVLVVSLIALLGASGLYGLYATPGADKTAYATSTASTSPAGARGEPGGAHGAGITVQTAIVENRDFPVVLHTFGHVQAPQTVAVAARTASQITAIHVKDGQMVRAGDLLFSLDDRQAKADLARDQAILAKDNALLAAANTGLERARTLRDENTGTQQAYETALSVQKSTEATIAADQATIDADQVALSLLQIHAPIDGRLGTVQVAIGDLVGQSGTASTSLVTITAVDPIDVDFTLPEDRLQTFKQLLDSGARPQVVAKVSGTDTVIGQGMLDFIDSAVDTASGTIRMRATFENGAQKLWPGQYVDVDVEEETLAQVPVVPTVAVQFGQSGPYVYRLKDDDTVEVRPIAVAADDGTSSAIKAGLSSGDRIVIEGQSRLKPGERVSVASAAPATG</sequence>
<feature type="domain" description="Multidrug resistance protein MdtA-like beta-barrel" evidence="5">
    <location>
        <begin position="234"/>
        <end position="317"/>
    </location>
</feature>
<dbReference type="Gene3D" id="1.10.287.470">
    <property type="entry name" value="Helix hairpin bin"/>
    <property type="match status" value="1"/>
</dbReference>
<dbReference type="InterPro" id="IPR058625">
    <property type="entry name" value="MdtA-like_BSH"/>
</dbReference>
<dbReference type="RefSeq" id="WP_108002874.1">
    <property type="nucleotide sequence ID" value="NZ_JBHEEX010000013.1"/>
</dbReference>
<dbReference type="PANTHER" id="PTHR30469:SF36">
    <property type="entry name" value="BLL3903 PROTEIN"/>
    <property type="match status" value="1"/>
</dbReference>
<dbReference type="Pfam" id="PF25967">
    <property type="entry name" value="RND-MFP_C"/>
    <property type="match status" value="1"/>
</dbReference>
<organism evidence="7 8">
    <name type="scientific">Mycoplana dimorpha</name>
    <dbReference type="NCBI Taxonomy" id="28320"/>
    <lineage>
        <taxon>Bacteria</taxon>
        <taxon>Pseudomonadati</taxon>
        <taxon>Pseudomonadota</taxon>
        <taxon>Alphaproteobacteria</taxon>
        <taxon>Hyphomicrobiales</taxon>
        <taxon>Rhizobiaceae</taxon>
        <taxon>Mycoplana</taxon>
    </lineage>
</organism>
<dbReference type="InterPro" id="IPR006143">
    <property type="entry name" value="RND_pump_MFP"/>
</dbReference>
<comment type="similarity">
    <text evidence="2">Belongs to the membrane fusion protein (MFP) (TC 8.A.1) family.</text>
</comment>